<dbReference type="SUPFAM" id="SSF82185">
    <property type="entry name" value="Histone H3 K4-specific methyltransferase SET7/9 N-terminal domain"/>
    <property type="match status" value="1"/>
</dbReference>
<evidence type="ECO:0000313" key="4">
    <source>
        <dbReference type="RefSeq" id="XP_020079692.1"/>
    </source>
</evidence>
<evidence type="ECO:0000313" key="3">
    <source>
        <dbReference type="Proteomes" id="UP000515123"/>
    </source>
</evidence>
<evidence type="ECO:0000313" key="5">
    <source>
        <dbReference type="RefSeq" id="XP_020079693.1"/>
    </source>
</evidence>
<reference evidence="4 5" key="2">
    <citation type="submission" date="2025-04" db="UniProtKB">
        <authorList>
            <consortium name="RefSeq"/>
        </authorList>
    </citation>
    <scope>IDENTIFICATION</scope>
    <source>
        <tissue evidence="4 5">Leaf</tissue>
    </source>
</reference>
<dbReference type="InterPro" id="IPR003008">
    <property type="entry name" value="Tubulin_FtsZ_GTPase"/>
</dbReference>
<feature type="region of interest" description="Disordered" evidence="2">
    <location>
        <begin position="434"/>
        <end position="468"/>
    </location>
</feature>
<protein>
    <submittedName>
        <fullName evidence="4 5">Protein ACCUMULATION AND REPLICATION OF CHLOROPLASTS 3 isoform X1</fullName>
    </submittedName>
</protein>
<dbReference type="GeneID" id="109703493"/>
<evidence type="ECO:0000256" key="2">
    <source>
        <dbReference type="SAM" id="MobiDB-lite"/>
    </source>
</evidence>
<dbReference type="GO" id="GO:0009707">
    <property type="term" value="C:chloroplast outer membrane"/>
    <property type="evidence" value="ECO:0007669"/>
    <property type="project" value="TreeGrafter"/>
</dbReference>
<dbReference type="SUPFAM" id="SSF52490">
    <property type="entry name" value="Tubulin nucleotide-binding domain-like"/>
    <property type="match status" value="1"/>
</dbReference>
<dbReference type="RefSeq" id="XP_020079692.1">
    <property type="nucleotide sequence ID" value="XM_020224103.1"/>
</dbReference>
<dbReference type="GO" id="GO:0010020">
    <property type="term" value="P:chloroplast fission"/>
    <property type="evidence" value="ECO:0007669"/>
    <property type="project" value="TreeGrafter"/>
</dbReference>
<proteinExistence type="predicted"/>
<keyword evidence="3" id="KW-1185">Reference proteome</keyword>
<reference evidence="3" key="1">
    <citation type="journal article" date="2015" name="Nat. Genet.">
        <title>The pineapple genome and the evolution of CAM photosynthesis.</title>
        <authorList>
            <person name="Ming R."/>
            <person name="VanBuren R."/>
            <person name="Wai C.M."/>
            <person name="Tang H."/>
            <person name="Schatz M.C."/>
            <person name="Bowers J.E."/>
            <person name="Lyons E."/>
            <person name="Wang M.L."/>
            <person name="Chen J."/>
            <person name="Biggers E."/>
            <person name="Zhang J."/>
            <person name="Huang L."/>
            <person name="Zhang L."/>
            <person name="Miao W."/>
            <person name="Zhang J."/>
            <person name="Ye Z."/>
            <person name="Miao C."/>
            <person name="Lin Z."/>
            <person name="Wang H."/>
            <person name="Zhou H."/>
            <person name="Yim W.C."/>
            <person name="Priest H.D."/>
            <person name="Zheng C."/>
            <person name="Woodhouse M."/>
            <person name="Edger P.P."/>
            <person name="Guyot R."/>
            <person name="Guo H.B."/>
            <person name="Guo H."/>
            <person name="Zheng G."/>
            <person name="Singh R."/>
            <person name="Sharma A."/>
            <person name="Min X."/>
            <person name="Zheng Y."/>
            <person name="Lee H."/>
            <person name="Gurtowski J."/>
            <person name="Sedlazeck F.J."/>
            <person name="Harkess A."/>
            <person name="McKain M.R."/>
            <person name="Liao Z."/>
            <person name="Fang J."/>
            <person name="Liu J."/>
            <person name="Zhang X."/>
            <person name="Zhang Q."/>
            <person name="Hu W."/>
            <person name="Qin Y."/>
            <person name="Wang K."/>
            <person name="Chen L.Y."/>
            <person name="Shirley N."/>
            <person name="Lin Y.R."/>
            <person name="Liu L.Y."/>
            <person name="Hernandez A.G."/>
            <person name="Wright C.L."/>
            <person name="Bulone V."/>
            <person name="Tuskan G.A."/>
            <person name="Heath K."/>
            <person name="Zee F."/>
            <person name="Moore P.H."/>
            <person name="Sunkar R."/>
            <person name="Leebens-Mack J.H."/>
            <person name="Mockler T."/>
            <person name="Bennetzen J.L."/>
            <person name="Freeling M."/>
            <person name="Sankoff D."/>
            <person name="Paterson A.H."/>
            <person name="Zhu X."/>
            <person name="Yang X."/>
            <person name="Smith J.A."/>
            <person name="Cushman J.C."/>
            <person name="Paull R.E."/>
            <person name="Yu Q."/>
        </authorList>
    </citation>
    <scope>NUCLEOTIDE SEQUENCE [LARGE SCALE GENOMIC DNA]</scope>
    <source>
        <strain evidence="3">cv. F153</strain>
    </source>
</reference>
<dbReference type="GO" id="GO:0005829">
    <property type="term" value="C:cytosol"/>
    <property type="evidence" value="ECO:0007669"/>
    <property type="project" value="TreeGrafter"/>
</dbReference>
<dbReference type="Gene3D" id="3.40.50.1440">
    <property type="entry name" value="Tubulin/FtsZ, GTPase domain"/>
    <property type="match status" value="1"/>
</dbReference>
<dbReference type="Proteomes" id="UP000515123">
    <property type="component" value="Linkage group 25"/>
</dbReference>
<feature type="compositionally biased region" description="Basic and acidic residues" evidence="2">
    <location>
        <begin position="434"/>
        <end position="452"/>
    </location>
</feature>
<accession>A0A6P5EDE8</accession>
<evidence type="ECO:0000256" key="1">
    <source>
        <dbReference type="ARBA" id="ARBA00022737"/>
    </source>
</evidence>
<dbReference type="Gene3D" id="2.20.110.10">
    <property type="entry name" value="Histone H3 K4-specific methyltransferase SET7/9 N-terminal domain"/>
    <property type="match status" value="2"/>
</dbReference>
<dbReference type="Pfam" id="PF02493">
    <property type="entry name" value="MORN"/>
    <property type="match status" value="5"/>
</dbReference>
<dbReference type="InterPro" id="IPR036525">
    <property type="entry name" value="Tubulin/FtsZ_GTPase_sf"/>
</dbReference>
<dbReference type="SMART" id="SM00698">
    <property type="entry name" value="MORN"/>
    <property type="match status" value="4"/>
</dbReference>
<keyword evidence="1" id="KW-0677">Repeat</keyword>
<sequence>MAIALRSISLSIPRNSSPPRRGGARSVSPFFRHPRPPPFLLRASSAPSHANGSVGSRRDADPVEVIGIGSRKDAVIDFCSSSRSVSSSLLRFWTIYMRDSSKVQLLQRCHGTGVVLRDVEFPLALHPCPSALILVASAGHGLDHITAIELLNAVKSEGGLTISIFLKPFSFEGQRRQEEADDLINRLHECSHLHIVVEADSLLKKEAETLAEALESANNAVLLALTTISIMVSGSYLIYRNSPGGQMQSVEPPEVVKFLASYGEAKFGFGAGYSIKSAITQAVFHCPFLCGGIKGLNSVAIITLTSASVLDKSDLVYIMNTFLRVTEFSGEIIFSNIHEPDLEPNLLVITLLTAGCDQNIVSQKKGFLSSLAVHFPFLLSLMGRDDLGTRDNKSVLSPREFAESVFSLPDKGCSSSLDSVNGAVDPPNAFIDKKAAKRPRIESTSRNKRSENEEVEASEFISEKNKQTNGGFQWDSSLRNFGPGFHIAQLWAKERATLNGSIKIDELDTFTLPVGVKSSEFFYNPSQPRILDESGGESSGIQNAPSQETFADAGLEAMTEIYNTALILLKGRKVDESRKRGLLSVRAASMLEAERESEKSWTPVLEIQYRGGTFRGRCQGGLPEGKGRLTFVDGSFYDGMWRGGKRSGLGTLYYSNGDVFHGTWRDDLMHGKGWFYFRGGDRWFANFWKGRANGEGRFYSQNGSVLFGQFRNGWRHGESLWIDADGSRWNEVWDEGILVCRTKLDEELPS</sequence>
<dbReference type="AlphaFoldDB" id="A0A6P5EDE8"/>
<feature type="region of interest" description="Disordered" evidence="2">
    <location>
        <begin position="14"/>
        <end position="35"/>
    </location>
</feature>
<dbReference type="InterPro" id="IPR003409">
    <property type="entry name" value="MORN"/>
</dbReference>
<dbReference type="GO" id="GO:0005525">
    <property type="term" value="F:GTP binding"/>
    <property type="evidence" value="ECO:0007669"/>
    <property type="project" value="InterPro"/>
</dbReference>
<name>A0A6P5EDE8_ANACO</name>
<gene>
    <name evidence="4 5" type="primary">LOC109703493</name>
</gene>
<dbReference type="PANTHER" id="PTHR43215">
    <property type="entry name" value="RADIAL SPOKE HEAD 1 HOMOLOG"/>
    <property type="match status" value="1"/>
</dbReference>
<dbReference type="PANTHER" id="PTHR43215:SF15">
    <property type="entry name" value="PROTEIN ACCUMULATION AND REPLICATION OF CHLOROPLASTS 3, CHLOROPLASTIC"/>
    <property type="match status" value="1"/>
</dbReference>
<dbReference type="RefSeq" id="XP_020079693.1">
    <property type="nucleotide sequence ID" value="XM_020224104.1"/>
</dbReference>
<organism evidence="5">
    <name type="scientific">Ananas comosus</name>
    <name type="common">Pineapple</name>
    <name type="synonym">Ananas ananas</name>
    <dbReference type="NCBI Taxonomy" id="4615"/>
    <lineage>
        <taxon>Eukaryota</taxon>
        <taxon>Viridiplantae</taxon>
        <taxon>Streptophyta</taxon>
        <taxon>Embryophyta</taxon>
        <taxon>Tracheophyta</taxon>
        <taxon>Spermatophyta</taxon>
        <taxon>Magnoliopsida</taxon>
        <taxon>Liliopsida</taxon>
        <taxon>Poales</taxon>
        <taxon>Bromeliaceae</taxon>
        <taxon>Bromelioideae</taxon>
        <taxon>Ananas</taxon>
    </lineage>
</organism>
<dbReference type="PRINTS" id="PR00423">
    <property type="entry name" value="CELLDVISFTSZ"/>
</dbReference>
<dbReference type="OrthoDB" id="270720at2759"/>